<gene>
    <name evidence="1" type="ORF">DSPE1174_LOCUS6859</name>
</gene>
<accession>A0A7S2BBT9</accession>
<dbReference type="AlphaFoldDB" id="A0A7S2BBT9"/>
<dbReference type="EMBL" id="HBGS01012998">
    <property type="protein sequence ID" value="CAD9392425.1"/>
    <property type="molecule type" value="Transcribed_RNA"/>
</dbReference>
<sequence>MTGFWDHLRDRCPWGKKASQVPCQGGIQIVRLPYRQYKRFHMHKDAFLETCNNFRVHICKIIFLCRVRRDIEQPSDDACWGGNGTILCRHERLVYSIVGALVCPRIVPR</sequence>
<organism evidence="1">
    <name type="scientific">Octactis speculum</name>
    <dbReference type="NCBI Taxonomy" id="3111310"/>
    <lineage>
        <taxon>Eukaryota</taxon>
        <taxon>Sar</taxon>
        <taxon>Stramenopiles</taxon>
        <taxon>Ochrophyta</taxon>
        <taxon>Dictyochophyceae</taxon>
        <taxon>Dictyochales</taxon>
        <taxon>Dictyochaceae</taxon>
        <taxon>Octactis</taxon>
    </lineage>
</organism>
<evidence type="ECO:0000313" key="1">
    <source>
        <dbReference type="EMBL" id="CAD9392425.1"/>
    </source>
</evidence>
<proteinExistence type="predicted"/>
<protein>
    <submittedName>
        <fullName evidence="1">Uncharacterized protein</fullName>
    </submittedName>
</protein>
<name>A0A7S2BBT9_9STRA</name>
<reference evidence="1" key="1">
    <citation type="submission" date="2021-01" db="EMBL/GenBank/DDBJ databases">
        <authorList>
            <person name="Corre E."/>
            <person name="Pelletier E."/>
            <person name="Niang G."/>
            <person name="Scheremetjew M."/>
            <person name="Finn R."/>
            <person name="Kale V."/>
            <person name="Holt S."/>
            <person name="Cochrane G."/>
            <person name="Meng A."/>
            <person name="Brown T."/>
            <person name="Cohen L."/>
        </authorList>
    </citation>
    <scope>NUCLEOTIDE SEQUENCE</scope>
    <source>
        <strain evidence="1">CCMP1381</strain>
    </source>
</reference>